<dbReference type="STRING" id="1798650.A2945_05090"/>
<feature type="domain" description="HTH arsR-type" evidence="4">
    <location>
        <begin position="1"/>
        <end position="86"/>
    </location>
</feature>
<evidence type="ECO:0000259" key="4">
    <source>
        <dbReference type="PROSITE" id="PS50987"/>
    </source>
</evidence>
<dbReference type="GO" id="GO:0003700">
    <property type="term" value="F:DNA-binding transcription factor activity"/>
    <property type="evidence" value="ECO:0007669"/>
    <property type="project" value="InterPro"/>
</dbReference>
<dbReference type="SUPFAM" id="SSF46785">
    <property type="entry name" value="Winged helix' DNA-binding domain"/>
    <property type="match status" value="1"/>
</dbReference>
<protein>
    <recommendedName>
        <fullName evidence="4">HTH arsR-type domain-containing protein</fullName>
    </recommendedName>
</protein>
<dbReference type="PANTHER" id="PTHR33154">
    <property type="entry name" value="TRANSCRIPTIONAL REGULATOR, ARSR FAMILY"/>
    <property type="match status" value="1"/>
</dbReference>
<keyword evidence="2" id="KW-0238">DNA-binding</keyword>
<dbReference type="GO" id="GO:0003677">
    <property type="term" value="F:DNA binding"/>
    <property type="evidence" value="ECO:0007669"/>
    <property type="project" value="UniProtKB-KW"/>
</dbReference>
<dbReference type="InterPro" id="IPR001845">
    <property type="entry name" value="HTH_ArsR_DNA-bd_dom"/>
</dbReference>
<name>A0A1G2CD40_9BACT</name>
<dbReference type="InterPro" id="IPR051081">
    <property type="entry name" value="HTH_MetalResp_TranReg"/>
</dbReference>
<dbReference type="NCBIfam" id="NF033788">
    <property type="entry name" value="HTH_metalloreg"/>
    <property type="match status" value="1"/>
</dbReference>
<comment type="caution">
    <text evidence="5">The sequence shown here is derived from an EMBL/GenBank/DDBJ whole genome shotgun (WGS) entry which is preliminary data.</text>
</comment>
<dbReference type="SMART" id="SM00418">
    <property type="entry name" value="HTH_ARSR"/>
    <property type="match status" value="1"/>
</dbReference>
<reference evidence="5 6" key="1">
    <citation type="journal article" date="2016" name="Nat. Commun.">
        <title>Thousands of microbial genomes shed light on interconnected biogeochemical processes in an aquifer system.</title>
        <authorList>
            <person name="Anantharaman K."/>
            <person name="Brown C.T."/>
            <person name="Hug L.A."/>
            <person name="Sharon I."/>
            <person name="Castelle C.J."/>
            <person name="Probst A.J."/>
            <person name="Thomas B.C."/>
            <person name="Singh A."/>
            <person name="Wilkins M.J."/>
            <person name="Karaoz U."/>
            <person name="Brodie E.L."/>
            <person name="Williams K.H."/>
            <person name="Hubbard S.S."/>
            <person name="Banfield J.F."/>
        </authorList>
    </citation>
    <scope>NUCLEOTIDE SEQUENCE [LARGE SCALE GENOMIC DNA]</scope>
</reference>
<dbReference type="PROSITE" id="PS50987">
    <property type="entry name" value="HTH_ARSR_2"/>
    <property type="match status" value="1"/>
</dbReference>
<dbReference type="AlphaFoldDB" id="A0A1G2CD40"/>
<evidence type="ECO:0000313" key="5">
    <source>
        <dbReference type="EMBL" id="OGY99312.1"/>
    </source>
</evidence>
<evidence type="ECO:0000256" key="2">
    <source>
        <dbReference type="ARBA" id="ARBA00023125"/>
    </source>
</evidence>
<dbReference type="InterPro" id="IPR036390">
    <property type="entry name" value="WH_DNA-bd_sf"/>
</dbReference>
<dbReference type="InterPro" id="IPR011991">
    <property type="entry name" value="ArsR-like_HTH"/>
</dbReference>
<sequence length="86" mass="9761">MKEVERILKALANRRRIAIVKYLKNKRDATVGDIAGEINLSFKATSKHLCILSTADILEKEQRSLQVYYRLAGSQKPVARAIIHLL</sequence>
<evidence type="ECO:0000256" key="1">
    <source>
        <dbReference type="ARBA" id="ARBA00023015"/>
    </source>
</evidence>
<dbReference type="PRINTS" id="PR00778">
    <property type="entry name" value="HTHARSR"/>
</dbReference>
<dbReference type="EMBL" id="MHLA01000017">
    <property type="protein sequence ID" value="OGY99312.1"/>
    <property type="molecule type" value="Genomic_DNA"/>
</dbReference>
<keyword evidence="1" id="KW-0805">Transcription regulation</keyword>
<dbReference type="CDD" id="cd00090">
    <property type="entry name" value="HTH_ARSR"/>
    <property type="match status" value="1"/>
</dbReference>
<organism evidence="5 6">
    <name type="scientific">Candidatus Liptonbacteria bacterium RIFCSPLOWO2_01_FULL_52_25</name>
    <dbReference type="NCBI Taxonomy" id="1798650"/>
    <lineage>
        <taxon>Bacteria</taxon>
        <taxon>Candidatus Liptoniibacteriota</taxon>
    </lineage>
</organism>
<evidence type="ECO:0000256" key="3">
    <source>
        <dbReference type="ARBA" id="ARBA00023163"/>
    </source>
</evidence>
<gene>
    <name evidence="5" type="ORF">A2945_05090</name>
</gene>
<keyword evidence="3" id="KW-0804">Transcription</keyword>
<evidence type="ECO:0000313" key="6">
    <source>
        <dbReference type="Proteomes" id="UP000178880"/>
    </source>
</evidence>
<dbReference type="PANTHER" id="PTHR33154:SF33">
    <property type="entry name" value="TRANSCRIPTIONAL REPRESSOR SDPR"/>
    <property type="match status" value="1"/>
</dbReference>
<proteinExistence type="predicted"/>
<dbReference type="InterPro" id="IPR036388">
    <property type="entry name" value="WH-like_DNA-bd_sf"/>
</dbReference>
<dbReference type="Proteomes" id="UP000178880">
    <property type="component" value="Unassembled WGS sequence"/>
</dbReference>
<dbReference type="Pfam" id="PF01022">
    <property type="entry name" value="HTH_5"/>
    <property type="match status" value="1"/>
</dbReference>
<accession>A0A1G2CD40</accession>
<dbReference type="Gene3D" id="1.10.10.10">
    <property type="entry name" value="Winged helix-like DNA-binding domain superfamily/Winged helix DNA-binding domain"/>
    <property type="match status" value="1"/>
</dbReference>